<sequence>MKRMRTILNIGYPNPLESPEVLLPKVRYLRVLDLHGASFEKLPNMIGELLHLRYLDLSCNRSLSVLPLCITELYNLQTFLLRGCESLKELPRGFRKLVNLRCLDIFDCNSMTHMPPGMNSMTYLNKLTMFLVGGTSSACCLRPVGAGGLSDLKYLNNLTGSMEIKVHRGLTYDTAEAKKGGHLIHKQNLRGINICWTQKLCGMENSRFIEDDSEGANAEALLHGLQPHPNLKLFGLWDYPGVRFPSWGSSLVNNLEACLPNIVEIELYGCKRLEHLPLLSQLRYLKSLELVGLIKLEYVESIYGDEAPTASVVSRKAVSVADDLVFFPSLEKLVLGNLQELKGWWRSSLHLDTDSGNSEAEPFTKSFPRLSYLHIWLCWNLTDIPLCPKLEKLELSRFNKALGPITRPRSERRCVGDVRSSSTESNRLYPGDDSPSTSSTRQTQQEQQQQQILGGLKEVKIDKVGYLKSLPHESFQSLSHLVVRGDHDMESLTEEAGEVFRSGRLSSLHSLVISDCSNLKRLSGEGVWEHLTALKSLHLKLLSELELDDDYGDLNTRGCTTEDNHGIDTDIPWKYLYQTLHSLVLWYLPKLVKLPKGMNCLSSLQFLQITNCDNFEALPSWIACFSCLQSLVIRNCKQLKSLPEEICHLGSLQQLDLRGCSPVLKERCQESTGADWPKIQHIPRIDV</sequence>
<protein>
    <recommendedName>
        <fullName evidence="2">R13L1/DRL21-like LRR repeat region domain-containing protein</fullName>
    </recommendedName>
</protein>
<keyword evidence="4" id="KW-1185">Reference proteome</keyword>
<reference evidence="3" key="2">
    <citation type="submission" date="2021-03" db="UniProtKB">
        <authorList>
            <consortium name="EnsemblPlants"/>
        </authorList>
    </citation>
    <scope>IDENTIFICATION</scope>
</reference>
<dbReference type="PANTHER" id="PTHR47186">
    <property type="entry name" value="LEUCINE-RICH REPEAT-CONTAINING PROTEIN 57"/>
    <property type="match status" value="1"/>
</dbReference>
<dbReference type="Gramene" id="AUR62013167-RA">
    <property type="protein sequence ID" value="AUR62013167-RA:cds"/>
    <property type="gene ID" value="AUR62013167"/>
</dbReference>
<dbReference type="Pfam" id="PF25019">
    <property type="entry name" value="LRR_R13L1-DRL21"/>
    <property type="match status" value="1"/>
</dbReference>
<accession>A0A803LGS0</accession>
<feature type="compositionally biased region" description="Low complexity" evidence="1">
    <location>
        <begin position="436"/>
        <end position="451"/>
    </location>
</feature>
<dbReference type="PANTHER" id="PTHR47186:SF13">
    <property type="entry name" value="DISEASE RESISTANCE PROTEIN RGA3"/>
    <property type="match status" value="1"/>
</dbReference>
<dbReference type="InterPro" id="IPR056789">
    <property type="entry name" value="LRR_R13L1-DRL21"/>
</dbReference>
<organism evidence="3 4">
    <name type="scientific">Chenopodium quinoa</name>
    <name type="common">Quinoa</name>
    <dbReference type="NCBI Taxonomy" id="63459"/>
    <lineage>
        <taxon>Eukaryota</taxon>
        <taxon>Viridiplantae</taxon>
        <taxon>Streptophyta</taxon>
        <taxon>Embryophyta</taxon>
        <taxon>Tracheophyta</taxon>
        <taxon>Spermatophyta</taxon>
        <taxon>Magnoliopsida</taxon>
        <taxon>eudicotyledons</taxon>
        <taxon>Gunneridae</taxon>
        <taxon>Pentapetalae</taxon>
        <taxon>Caryophyllales</taxon>
        <taxon>Chenopodiaceae</taxon>
        <taxon>Chenopodioideae</taxon>
        <taxon>Atripliceae</taxon>
        <taxon>Chenopodium</taxon>
    </lineage>
</organism>
<dbReference type="InterPro" id="IPR032675">
    <property type="entry name" value="LRR_dom_sf"/>
</dbReference>
<evidence type="ECO:0000313" key="3">
    <source>
        <dbReference type="EnsemblPlants" id="AUR62013167-RA:cds"/>
    </source>
</evidence>
<dbReference type="EnsemblPlants" id="AUR62013167-RA">
    <property type="protein sequence ID" value="AUR62013167-RA:cds"/>
    <property type="gene ID" value="AUR62013167"/>
</dbReference>
<reference evidence="3" key="1">
    <citation type="journal article" date="2017" name="Nature">
        <title>The genome of Chenopodium quinoa.</title>
        <authorList>
            <person name="Jarvis D.E."/>
            <person name="Ho Y.S."/>
            <person name="Lightfoot D.J."/>
            <person name="Schmoeckel S.M."/>
            <person name="Li B."/>
            <person name="Borm T.J.A."/>
            <person name="Ohyanagi H."/>
            <person name="Mineta K."/>
            <person name="Michell C.T."/>
            <person name="Saber N."/>
            <person name="Kharbatia N.M."/>
            <person name="Rupper R.R."/>
            <person name="Sharp A.R."/>
            <person name="Dally N."/>
            <person name="Boughton B.A."/>
            <person name="Woo Y.H."/>
            <person name="Gao G."/>
            <person name="Schijlen E.G.W.M."/>
            <person name="Guo X."/>
            <person name="Momin A.A."/>
            <person name="Negrao S."/>
            <person name="Al-Babili S."/>
            <person name="Gehring C."/>
            <person name="Roessner U."/>
            <person name="Jung C."/>
            <person name="Murphy K."/>
            <person name="Arold S.T."/>
            <person name="Gojobori T."/>
            <person name="van der Linden C.G."/>
            <person name="van Loo E.N."/>
            <person name="Jellen E.N."/>
            <person name="Maughan P.J."/>
            <person name="Tester M."/>
        </authorList>
    </citation>
    <scope>NUCLEOTIDE SEQUENCE [LARGE SCALE GENOMIC DNA]</scope>
    <source>
        <strain evidence="3">cv. PI 614886</strain>
    </source>
</reference>
<dbReference type="SUPFAM" id="SSF52058">
    <property type="entry name" value="L domain-like"/>
    <property type="match status" value="1"/>
</dbReference>
<evidence type="ECO:0000256" key="1">
    <source>
        <dbReference type="SAM" id="MobiDB-lite"/>
    </source>
</evidence>
<dbReference type="AlphaFoldDB" id="A0A803LGS0"/>
<evidence type="ECO:0000259" key="2">
    <source>
        <dbReference type="Pfam" id="PF25019"/>
    </source>
</evidence>
<evidence type="ECO:0000313" key="4">
    <source>
        <dbReference type="Proteomes" id="UP000596660"/>
    </source>
</evidence>
<feature type="domain" description="R13L1/DRL21-like LRR repeat region" evidence="2">
    <location>
        <begin position="149"/>
        <end position="292"/>
    </location>
</feature>
<feature type="region of interest" description="Disordered" evidence="1">
    <location>
        <begin position="412"/>
        <end position="451"/>
    </location>
</feature>
<dbReference type="Proteomes" id="UP000596660">
    <property type="component" value="Unplaced"/>
</dbReference>
<proteinExistence type="predicted"/>
<name>A0A803LGS0_CHEQI</name>
<dbReference type="Gene3D" id="3.80.10.10">
    <property type="entry name" value="Ribonuclease Inhibitor"/>
    <property type="match status" value="3"/>
</dbReference>